<gene>
    <name evidence="2" type="ORF">mPipKuh1_009091</name>
</gene>
<accession>A0A7J7UG76</accession>
<dbReference type="AlphaFoldDB" id="A0A7J7UG76"/>
<dbReference type="EMBL" id="JACAGB010000020">
    <property type="protein sequence ID" value="KAF6311895.1"/>
    <property type="molecule type" value="Genomic_DNA"/>
</dbReference>
<feature type="compositionally biased region" description="Polar residues" evidence="1">
    <location>
        <begin position="1"/>
        <end position="10"/>
    </location>
</feature>
<reference evidence="2 3" key="1">
    <citation type="journal article" date="2020" name="Nature">
        <title>Six reference-quality genomes reveal evolution of bat adaptations.</title>
        <authorList>
            <person name="Jebb D."/>
            <person name="Huang Z."/>
            <person name="Pippel M."/>
            <person name="Hughes G.M."/>
            <person name="Lavrichenko K."/>
            <person name="Devanna P."/>
            <person name="Winkler S."/>
            <person name="Jermiin L.S."/>
            <person name="Skirmuntt E.C."/>
            <person name="Katzourakis A."/>
            <person name="Burkitt-Gray L."/>
            <person name="Ray D.A."/>
            <person name="Sullivan K.A.M."/>
            <person name="Roscito J.G."/>
            <person name="Kirilenko B.M."/>
            <person name="Davalos L.M."/>
            <person name="Corthals A.P."/>
            <person name="Power M.L."/>
            <person name="Jones G."/>
            <person name="Ransome R.D."/>
            <person name="Dechmann D.K.N."/>
            <person name="Locatelli A.G."/>
            <person name="Puechmaille S.J."/>
            <person name="Fedrigo O."/>
            <person name="Jarvis E.D."/>
            <person name="Hiller M."/>
            <person name="Vernes S.C."/>
            <person name="Myers E.W."/>
            <person name="Teeling E.C."/>
        </authorList>
    </citation>
    <scope>NUCLEOTIDE SEQUENCE [LARGE SCALE GENOMIC DNA]</scope>
    <source>
        <strain evidence="2">MPipKuh1</strain>
        <tissue evidence="2">Flight muscle</tissue>
    </source>
</reference>
<evidence type="ECO:0000256" key="1">
    <source>
        <dbReference type="SAM" id="MobiDB-lite"/>
    </source>
</evidence>
<evidence type="ECO:0000313" key="2">
    <source>
        <dbReference type="EMBL" id="KAF6311895.1"/>
    </source>
</evidence>
<feature type="region of interest" description="Disordered" evidence="1">
    <location>
        <begin position="104"/>
        <end position="127"/>
    </location>
</feature>
<comment type="caution">
    <text evidence="2">The sequence shown here is derived from an EMBL/GenBank/DDBJ whole genome shotgun (WGS) entry which is preliminary data.</text>
</comment>
<evidence type="ECO:0000313" key="3">
    <source>
        <dbReference type="Proteomes" id="UP000558488"/>
    </source>
</evidence>
<sequence length="127" mass="13367">MGTNISNLTPATIPRPSHPPPFPLAPGTFGASPGHRGLLLKHAQPTVWRKGQSDRGDCVYRALFRTPGNHCRQCLWAPATWAPTGGCGGSSGASFCPLTWAPARTEDSSPGLGLLPKPPSEAQREAC</sequence>
<proteinExistence type="predicted"/>
<dbReference type="Proteomes" id="UP000558488">
    <property type="component" value="Unassembled WGS sequence"/>
</dbReference>
<feature type="region of interest" description="Disordered" evidence="1">
    <location>
        <begin position="1"/>
        <end position="21"/>
    </location>
</feature>
<organism evidence="2 3">
    <name type="scientific">Pipistrellus kuhlii</name>
    <name type="common">Kuhl's pipistrelle</name>
    <dbReference type="NCBI Taxonomy" id="59472"/>
    <lineage>
        <taxon>Eukaryota</taxon>
        <taxon>Metazoa</taxon>
        <taxon>Chordata</taxon>
        <taxon>Craniata</taxon>
        <taxon>Vertebrata</taxon>
        <taxon>Euteleostomi</taxon>
        <taxon>Mammalia</taxon>
        <taxon>Eutheria</taxon>
        <taxon>Laurasiatheria</taxon>
        <taxon>Chiroptera</taxon>
        <taxon>Yangochiroptera</taxon>
        <taxon>Vespertilionidae</taxon>
        <taxon>Pipistrellus</taxon>
    </lineage>
</organism>
<protein>
    <submittedName>
        <fullName evidence="2">Uncharacterized protein</fullName>
    </submittedName>
</protein>
<name>A0A7J7UG76_PIPKU</name>
<keyword evidence="3" id="KW-1185">Reference proteome</keyword>